<dbReference type="InterPro" id="IPR004899">
    <property type="entry name" value="Pertactin_central"/>
</dbReference>
<feature type="domain" description="Autotransporter" evidence="3">
    <location>
        <begin position="493"/>
        <end position="761"/>
    </location>
</feature>
<dbReference type="SMART" id="SM00869">
    <property type="entry name" value="Autotransporter"/>
    <property type="match status" value="1"/>
</dbReference>
<dbReference type="RefSeq" id="WP_150739385.1">
    <property type="nucleotide sequence ID" value="NZ_CABPSP010000011.1"/>
</dbReference>
<dbReference type="PRINTS" id="PR01484">
    <property type="entry name" value="PRTACTNFAMLY"/>
</dbReference>
<dbReference type="InterPro" id="IPR011050">
    <property type="entry name" value="Pectin_lyase_fold/virulence"/>
</dbReference>
<dbReference type="AlphaFoldDB" id="A0A5E5A9E8"/>
<dbReference type="Gene3D" id="2.160.20.20">
    <property type="match status" value="1"/>
</dbReference>
<dbReference type="InterPro" id="IPR012332">
    <property type="entry name" value="Autotransporter_pectin_lyase_C"/>
</dbReference>
<proteinExistence type="predicted"/>
<dbReference type="PANTHER" id="PTHR35037:SF7">
    <property type="entry name" value="AUTOTRANSPORTER"/>
    <property type="match status" value="1"/>
</dbReference>
<dbReference type="NCBIfam" id="TIGR01414">
    <property type="entry name" value="autotrans_barl"/>
    <property type="match status" value="1"/>
</dbReference>
<dbReference type="EMBL" id="CABPSP010000011">
    <property type="protein sequence ID" value="VVE70224.1"/>
    <property type="molecule type" value="Genomic_DNA"/>
</dbReference>
<dbReference type="InterPro" id="IPR003991">
    <property type="entry name" value="Pertactin_virulence_factor"/>
</dbReference>
<dbReference type="PANTHER" id="PTHR35037">
    <property type="entry name" value="C-TERMINAL REGION OF AIDA-LIKE PROTEIN"/>
    <property type="match status" value="1"/>
</dbReference>
<protein>
    <submittedName>
        <fullName evidence="4">Putative autotransporter</fullName>
    </submittedName>
</protein>
<evidence type="ECO:0000313" key="5">
    <source>
        <dbReference type="Proteomes" id="UP000383122"/>
    </source>
</evidence>
<dbReference type="SUPFAM" id="SSF51126">
    <property type="entry name" value="Pectin lyase-like"/>
    <property type="match status" value="1"/>
</dbReference>
<dbReference type="Pfam" id="PF03797">
    <property type="entry name" value="Autotransporter"/>
    <property type="match status" value="1"/>
</dbReference>
<evidence type="ECO:0000256" key="1">
    <source>
        <dbReference type="ARBA" id="ARBA00022729"/>
    </source>
</evidence>
<gene>
    <name evidence="4" type="ORF">PAN31117_03597</name>
</gene>
<evidence type="ECO:0000259" key="3">
    <source>
        <dbReference type="PROSITE" id="PS51208"/>
    </source>
</evidence>
<reference evidence="4 5" key="1">
    <citation type="submission" date="2019-08" db="EMBL/GenBank/DDBJ databases">
        <authorList>
            <person name="Peeters C."/>
        </authorList>
    </citation>
    <scope>NUCLEOTIDE SEQUENCE [LARGE SCALE GENOMIC DNA]</scope>
    <source>
        <strain evidence="4 5">LMG 31117</strain>
    </source>
</reference>
<keyword evidence="1 2" id="KW-0732">Signal</keyword>
<dbReference type="InterPro" id="IPR051551">
    <property type="entry name" value="Autotransporter_adhesion"/>
</dbReference>
<dbReference type="InterPro" id="IPR005546">
    <property type="entry name" value="Autotransporte_beta"/>
</dbReference>
<feature type="chain" id="PRO_5022978035" evidence="2">
    <location>
        <begin position="48"/>
        <end position="761"/>
    </location>
</feature>
<dbReference type="OrthoDB" id="8932702at2"/>
<keyword evidence="5" id="KW-1185">Reference proteome</keyword>
<dbReference type="Gene3D" id="2.40.128.130">
    <property type="entry name" value="Autotransporter beta-domain"/>
    <property type="match status" value="1"/>
</dbReference>
<dbReference type="GO" id="GO:0019867">
    <property type="term" value="C:outer membrane"/>
    <property type="evidence" value="ECO:0007669"/>
    <property type="project" value="InterPro"/>
</dbReference>
<dbReference type="Pfam" id="PF03212">
    <property type="entry name" value="Pertactin"/>
    <property type="match status" value="1"/>
</dbReference>
<feature type="signal peptide" evidence="2">
    <location>
        <begin position="1"/>
        <end position="47"/>
    </location>
</feature>
<sequence>MRTIRQRRDAATPTFAVSAVSPRAHFPSRIAQGVAILLACLSVSAQAVNLDDGQEHVLDAPGNPDLTWNVSNGTTLIVNPGTATNWIRGAEGSHLSLDGVRVHGTIGTNAGVSLENSSAMIRNSEISSERGAGLFVGVAGADVTPSGVSVHNSTITGAGFGVHVGRAGSVLLKDTHIRATDSITGWASAGVYSRDSEVLIHGGSATGDHGVWLASGIVRDESRAVLNGTHIEGTNGAALLIQADPEIIDGHMVALTIENGTTMTGSNGMLIELRDGVDSTIVIDNSQLTGDIVSDGSATMDLTLQNHASVTGKLINVDSLAVNSNGKWALTADQEMAKITMDGGFIDIHGTADAGTFHTLDVTDLSGNGTFQMQADLKLGGADLLDVESATGEHQLHVRNTGTEGGVNTQLLVEQASGDGTFSLVGDKVDAGVYAYVLKSTGEAGGEQSWYLERTETLTPGTDAAINIHSALPTAWLGEHTVLRQRLGEVRLGEGDGGGAWARVFGSKHNARPAAGLGYSQNQWGVIGGGDAVVARTDAGRWLVGGMFGTSTSQLKFNNGSRGTIESHTLGAYATWLGNNGYYFDGVLKYNRFGSELDVRMSDGVRSKGDFANHGMGLSAEVGRKIEFGNRWFIEPFGQVAGMWANGTDFTLDNGMHATTSSTKSVLGTVGMNFGKTFETAKGTFQPYGKVAVTHEFVRSNSVRVNGIDLQQDISGTRLEVGAGLAAQMAKNLQAYAEGSYSIGKRLDKPWGANVGVRYRF</sequence>
<evidence type="ECO:0000256" key="2">
    <source>
        <dbReference type="SAM" id="SignalP"/>
    </source>
</evidence>
<dbReference type="CDD" id="cd01343">
    <property type="entry name" value="PL1_Passenger_AT"/>
    <property type="match status" value="1"/>
</dbReference>
<organism evidence="4 5">
    <name type="scientific">Pandoraea anapnoica</name>
    <dbReference type="NCBI Taxonomy" id="2508301"/>
    <lineage>
        <taxon>Bacteria</taxon>
        <taxon>Pseudomonadati</taxon>
        <taxon>Pseudomonadota</taxon>
        <taxon>Betaproteobacteria</taxon>
        <taxon>Burkholderiales</taxon>
        <taxon>Burkholderiaceae</taxon>
        <taxon>Pandoraea</taxon>
    </lineage>
</organism>
<dbReference type="Proteomes" id="UP000383122">
    <property type="component" value="Unassembled WGS sequence"/>
</dbReference>
<dbReference type="InterPro" id="IPR006315">
    <property type="entry name" value="OM_autotransptr_brl_dom"/>
</dbReference>
<name>A0A5E5A9E8_9BURK</name>
<dbReference type="InterPro" id="IPR036709">
    <property type="entry name" value="Autotransporte_beta_dom_sf"/>
</dbReference>
<accession>A0A5E5A9E8</accession>
<dbReference type="SUPFAM" id="SSF103515">
    <property type="entry name" value="Autotransporter"/>
    <property type="match status" value="1"/>
</dbReference>
<evidence type="ECO:0000313" key="4">
    <source>
        <dbReference type="EMBL" id="VVE70224.1"/>
    </source>
</evidence>
<dbReference type="PROSITE" id="PS51208">
    <property type="entry name" value="AUTOTRANSPORTER"/>
    <property type="match status" value="1"/>
</dbReference>